<protein>
    <submittedName>
        <fullName evidence="1">Uncharacterized protein</fullName>
    </submittedName>
</protein>
<dbReference type="Proteomes" id="UP000189935">
    <property type="component" value="Chromosome I"/>
</dbReference>
<dbReference type="RefSeq" id="WP_079537762.1">
    <property type="nucleotide sequence ID" value="NZ_LT670844.1"/>
</dbReference>
<dbReference type="AlphaFoldDB" id="A0A1M6MQC3"/>
<organism evidence="1 2">
    <name type="scientific">Bradyrhizobium lablabi</name>
    <dbReference type="NCBI Taxonomy" id="722472"/>
    <lineage>
        <taxon>Bacteria</taxon>
        <taxon>Pseudomonadati</taxon>
        <taxon>Pseudomonadota</taxon>
        <taxon>Alphaproteobacteria</taxon>
        <taxon>Hyphomicrobiales</taxon>
        <taxon>Nitrobacteraceae</taxon>
        <taxon>Bradyrhizobium</taxon>
    </lineage>
</organism>
<evidence type="ECO:0000313" key="2">
    <source>
        <dbReference type="Proteomes" id="UP000189935"/>
    </source>
</evidence>
<gene>
    <name evidence="1" type="ORF">SAMN05444159_1698</name>
</gene>
<dbReference type="OrthoDB" id="8216936at2"/>
<accession>A0A1M6MQC3</accession>
<dbReference type="EMBL" id="LT670844">
    <property type="protein sequence ID" value="SHJ85609.1"/>
    <property type="molecule type" value="Genomic_DNA"/>
</dbReference>
<name>A0A1M6MQC3_9BRAD</name>
<sequence length="244" mass="27319">MFFRVLISAFAVCAIGWAISVLPFFFSEMAIARTADRVMLGDAFPLSTLDAVLQDGGGDAPKRLRSATLAKVAIIQLRIAELTVSKMGAARAGRALTVAKQSILDALKESPSESFLWLSLVWLDTNQSNQLRYLRQSYKYGPNEGWIAVRRIWFALKMFDQLPADLADCATAEFVDLIRSHQYSDAAEIIAGPGWPIRELLLKKTKDVDDVDRNVFAKFLREKGLDELVVPNTEPAWNRPWQRG</sequence>
<proteinExistence type="predicted"/>
<reference evidence="1 2" key="1">
    <citation type="submission" date="2016-11" db="EMBL/GenBank/DDBJ databases">
        <authorList>
            <person name="Jaros S."/>
            <person name="Januszkiewicz K."/>
            <person name="Wedrychowicz H."/>
        </authorList>
    </citation>
    <scope>NUCLEOTIDE SEQUENCE [LARGE SCALE GENOMIC DNA]</scope>
    <source>
        <strain evidence="1 2">GAS499</strain>
    </source>
</reference>
<evidence type="ECO:0000313" key="1">
    <source>
        <dbReference type="EMBL" id="SHJ85609.1"/>
    </source>
</evidence>